<dbReference type="InterPro" id="IPR006838">
    <property type="entry name" value="ADTRP_AIG1"/>
</dbReference>
<name>A0AA38X206_9EURO</name>
<evidence type="ECO:0000256" key="4">
    <source>
        <dbReference type="ARBA" id="ARBA00023136"/>
    </source>
</evidence>
<feature type="transmembrane region" description="Helical" evidence="6">
    <location>
        <begin position="165"/>
        <end position="184"/>
    </location>
</feature>
<reference evidence="7" key="1">
    <citation type="submission" date="2022-10" db="EMBL/GenBank/DDBJ databases">
        <title>Culturing micro-colonial fungi from biological soil crusts in the Mojave desert and describing Neophaeococcomyces mojavensis, and introducing the new genera and species Taxawa tesnikishii.</title>
        <authorList>
            <person name="Kurbessoian T."/>
            <person name="Stajich J.E."/>
        </authorList>
    </citation>
    <scope>NUCLEOTIDE SEQUENCE</scope>
    <source>
        <strain evidence="7">TK_41</strain>
    </source>
</reference>
<evidence type="ECO:0000256" key="3">
    <source>
        <dbReference type="ARBA" id="ARBA00022989"/>
    </source>
</evidence>
<dbReference type="Pfam" id="PF04750">
    <property type="entry name" value="Far-17a_AIG1"/>
    <property type="match status" value="1"/>
</dbReference>
<dbReference type="GO" id="GO:0012505">
    <property type="term" value="C:endomembrane system"/>
    <property type="evidence" value="ECO:0007669"/>
    <property type="project" value="UniProtKB-SubCell"/>
</dbReference>
<protein>
    <recommendedName>
        <fullName evidence="9">Integral membrane protein</fullName>
    </recommendedName>
</protein>
<feature type="transmembrane region" description="Helical" evidence="6">
    <location>
        <begin position="68"/>
        <end position="89"/>
    </location>
</feature>
<dbReference type="AlphaFoldDB" id="A0AA38X206"/>
<gene>
    <name evidence="7" type="ORF">H2200_010612</name>
</gene>
<evidence type="ECO:0000256" key="6">
    <source>
        <dbReference type="SAM" id="Phobius"/>
    </source>
</evidence>
<feature type="transmembrane region" description="Helical" evidence="6">
    <location>
        <begin position="31"/>
        <end position="48"/>
    </location>
</feature>
<organism evidence="7 8">
    <name type="scientific">Cladophialophora chaetospira</name>
    <dbReference type="NCBI Taxonomy" id="386627"/>
    <lineage>
        <taxon>Eukaryota</taxon>
        <taxon>Fungi</taxon>
        <taxon>Dikarya</taxon>
        <taxon>Ascomycota</taxon>
        <taxon>Pezizomycotina</taxon>
        <taxon>Eurotiomycetes</taxon>
        <taxon>Chaetothyriomycetidae</taxon>
        <taxon>Chaetothyriales</taxon>
        <taxon>Herpotrichiellaceae</taxon>
        <taxon>Cladophialophora</taxon>
    </lineage>
</organism>
<evidence type="ECO:0000256" key="2">
    <source>
        <dbReference type="ARBA" id="ARBA00022692"/>
    </source>
</evidence>
<sequence>MSSTSNGQRSTADSLLPRRHPLQRHPSPSRSLSFILHITGLASFSYSYNWLLTHPNHINSAYGWHFQYLTIIGLTLATTTFLLGLFADLTLSPRLFRAKNVLSMCSAPMEVLVSLLYWGLRVIDPELVVPKELELPLPPDLGFHAAPSALLLVDLLFFSPPWTIAFLPSLALSTGIALAYWFWIELCYSYNGFYPYPLFALLDTTQRMELFGGSAVVMAGVTVVLKWLYGRVNGVVGPRGGMERPGRVKG</sequence>
<evidence type="ECO:0000313" key="7">
    <source>
        <dbReference type="EMBL" id="KAJ9605222.1"/>
    </source>
</evidence>
<keyword evidence="2 6" id="KW-0812">Transmembrane</keyword>
<evidence type="ECO:0000313" key="8">
    <source>
        <dbReference type="Proteomes" id="UP001172673"/>
    </source>
</evidence>
<comment type="caution">
    <text evidence="7">The sequence shown here is derived from an EMBL/GenBank/DDBJ whole genome shotgun (WGS) entry which is preliminary data.</text>
</comment>
<dbReference type="PANTHER" id="PTHR10989">
    <property type="entry name" value="ANDROGEN-INDUCED PROTEIN 1-RELATED"/>
    <property type="match status" value="1"/>
</dbReference>
<feature type="compositionally biased region" description="Polar residues" evidence="5">
    <location>
        <begin position="1"/>
        <end position="13"/>
    </location>
</feature>
<proteinExistence type="predicted"/>
<evidence type="ECO:0008006" key="9">
    <source>
        <dbReference type="Google" id="ProtNLM"/>
    </source>
</evidence>
<comment type="subcellular location">
    <subcellularLocation>
        <location evidence="1">Endomembrane system</location>
        <topology evidence="1">Multi-pass membrane protein</topology>
    </subcellularLocation>
</comment>
<accession>A0AA38X206</accession>
<keyword evidence="8" id="KW-1185">Reference proteome</keyword>
<dbReference type="GO" id="GO:0016020">
    <property type="term" value="C:membrane"/>
    <property type="evidence" value="ECO:0007669"/>
    <property type="project" value="InterPro"/>
</dbReference>
<feature type="region of interest" description="Disordered" evidence="5">
    <location>
        <begin position="1"/>
        <end position="29"/>
    </location>
</feature>
<dbReference type="EMBL" id="JAPDRK010000017">
    <property type="protein sequence ID" value="KAJ9605222.1"/>
    <property type="molecule type" value="Genomic_DNA"/>
</dbReference>
<keyword evidence="4 6" id="KW-0472">Membrane</keyword>
<keyword evidence="3 6" id="KW-1133">Transmembrane helix</keyword>
<feature type="transmembrane region" description="Helical" evidence="6">
    <location>
        <begin position="210"/>
        <end position="229"/>
    </location>
</feature>
<evidence type="ECO:0000256" key="5">
    <source>
        <dbReference type="SAM" id="MobiDB-lite"/>
    </source>
</evidence>
<evidence type="ECO:0000256" key="1">
    <source>
        <dbReference type="ARBA" id="ARBA00004127"/>
    </source>
</evidence>
<dbReference type="Proteomes" id="UP001172673">
    <property type="component" value="Unassembled WGS sequence"/>
</dbReference>
<dbReference type="PANTHER" id="PTHR10989:SF16">
    <property type="entry name" value="AT02829P-RELATED"/>
    <property type="match status" value="1"/>
</dbReference>
<feature type="transmembrane region" description="Helical" evidence="6">
    <location>
        <begin position="101"/>
        <end position="121"/>
    </location>
</feature>